<gene>
    <name evidence="11" type="ORF">SAMN04487865_100522</name>
</gene>
<evidence type="ECO:0000256" key="5">
    <source>
        <dbReference type="ARBA" id="ARBA00022741"/>
    </source>
</evidence>
<keyword evidence="5 10" id="KW-0547">Nucleotide-binding</keyword>
<dbReference type="CDD" id="cd02021">
    <property type="entry name" value="GntK"/>
    <property type="match status" value="1"/>
</dbReference>
<dbReference type="EMBL" id="FOSF01000005">
    <property type="protein sequence ID" value="SFJ86539.1"/>
    <property type="molecule type" value="Genomic_DNA"/>
</dbReference>
<accession>A0A662Z8D3</accession>
<dbReference type="Gene3D" id="3.40.50.300">
    <property type="entry name" value="P-loop containing nucleotide triphosphate hydrolases"/>
    <property type="match status" value="1"/>
</dbReference>
<evidence type="ECO:0000256" key="10">
    <source>
        <dbReference type="RuleBase" id="RU363066"/>
    </source>
</evidence>
<dbReference type="Proteomes" id="UP000243374">
    <property type="component" value="Unassembled WGS sequence"/>
</dbReference>
<keyword evidence="7 10" id="KW-0067">ATP-binding</keyword>
<organism evidence="11 12">
    <name type="scientific">Succinivibrio dextrinosolvens</name>
    <dbReference type="NCBI Taxonomy" id="83771"/>
    <lineage>
        <taxon>Bacteria</taxon>
        <taxon>Pseudomonadati</taxon>
        <taxon>Pseudomonadota</taxon>
        <taxon>Gammaproteobacteria</taxon>
        <taxon>Aeromonadales</taxon>
        <taxon>Succinivibrionaceae</taxon>
        <taxon>Succinivibrio</taxon>
    </lineage>
</organism>
<evidence type="ECO:0000313" key="12">
    <source>
        <dbReference type="Proteomes" id="UP000243374"/>
    </source>
</evidence>
<dbReference type="OrthoDB" id="9795716at2"/>
<evidence type="ECO:0000256" key="2">
    <source>
        <dbReference type="ARBA" id="ARBA00008420"/>
    </source>
</evidence>
<evidence type="ECO:0000256" key="3">
    <source>
        <dbReference type="ARBA" id="ARBA00012054"/>
    </source>
</evidence>
<proteinExistence type="inferred from homology"/>
<dbReference type="NCBIfam" id="TIGR01313">
    <property type="entry name" value="therm_gnt_kin"/>
    <property type="match status" value="1"/>
</dbReference>
<evidence type="ECO:0000256" key="8">
    <source>
        <dbReference type="ARBA" id="ARBA00023064"/>
    </source>
</evidence>
<dbReference type="GO" id="GO:0005524">
    <property type="term" value="F:ATP binding"/>
    <property type="evidence" value="ECO:0007669"/>
    <property type="project" value="UniProtKB-KW"/>
</dbReference>
<dbReference type="EC" id="2.7.1.12" evidence="3 10"/>
<dbReference type="PANTHER" id="PTHR43442:SF3">
    <property type="entry name" value="GLUCONOKINASE-RELATED"/>
    <property type="match status" value="1"/>
</dbReference>
<sequence length="172" mass="19404">MIVKCVIMGVCGSGKTTIGKAIADHFGACFIDGDDLHPRANIIKMRTGIPLNDEDRAPWLVRVNDVFFSFENRQQSGVVVCSALKRKYRDMLREGNHGLIFVHLFGSKELIKERLSRRQGHFMKEDMLNSQFDALEFPDSENDVINIDISGSPKEIISQAISQIEKKVAHDE</sequence>
<comment type="similarity">
    <text evidence="2 10">Belongs to the gluconokinase GntK/GntV family.</text>
</comment>
<comment type="pathway">
    <text evidence="1">Carbohydrate acid metabolism.</text>
</comment>
<name>A0A662Z8D3_9GAMM</name>
<dbReference type="GO" id="GO:0005737">
    <property type="term" value="C:cytoplasm"/>
    <property type="evidence" value="ECO:0007669"/>
    <property type="project" value="TreeGrafter"/>
</dbReference>
<keyword evidence="12" id="KW-1185">Reference proteome</keyword>
<reference evidence="11 12" key="1">
    <citation type="submission" date="2016-10" db="EMBL/GenBank/DDBJ databases">
        <authorList>
            <person name="Varghese N."/>
            <person name="Submissions S."/>
        </authorList>
    </citation>
    <scope>NUCLEOTIDE SEQUENCE [LARGE SCALE GENOMIC DNA]</scope>
    <source>
        <strain evidence="11 12">22B</strain>
    </source>
</reference>
<evidence type="ECO:0000256" key="4">
    <source>
        <dbReference type="ARBA" id="ARBA00022679"/>
    </source>
</evidence>
<evidence type="ECO:0000256" key="6">
    <source>
        <dbReference type="ARBA" id="ARBA00022777"/>
    </source>
</evidence>
<dbReference type="FunFam" id="3.40.50.300:FF:000522">
    <property type="entry name" value="Gluconokinase"/>
    <property type="match status" value="1"/>
</dbReference>
<dbReference type="SUPFAM" id="SSF52540">
    <property type="entry name" value="P-loop containing nucleoside triphosphate hydrolases"/>
    <property type="match status" value="1"/>
</dbReference>
<dbReference type="GO" id="GO:0046316">
    <property type="term" value="F:gluconokinase activity"/>
    <property type="evidence" value="ECO:0007669"/>
    <property type="project" value="UniProtKB-EC"/>
</dbReference>
<comment type="catalytic activity">
    <reaction evidence="9 10">
        <text>D-gluconate + ATP = 6-phospho-D-gluconate + ADP + H(+)</text>
        <dbReference type="Rhea" id="RHEA:19433"/>
        <dbReference type="ChEBI" id="CHEBI:15378"/>
        <dbReference type="ChEBI" id="CHEBI:18391"/>
        <dbReference type="ChEBI" id="CHEBI:30616"/>
        <dbReference type="ChEBI" id="CHEBI:58759"/>
        <dbReference type="ChEBI" id="CHEBI:456216"/>
        <dbReference type="EC" id="2.7.1.12"/>
    </reaction>
</comment>
<dbReference type="InterPro" id="IPR031322">
    <property type="entry name" value="Shikimate/glucono_kinase"/>
</dbReference>
<keyword evidence="8" id="KW-0311">Gluconate utilization</keyword>
<dbReference type="GO" id="GO:0019521">
    <property type="term" value="P:D-gluconate metabolic process"/>
    <property type="evidence" value="ECO:0007669"/>
    <property type="project" value="UniProtKB-KW"/>
</dbReference>
<dbReference type="Pfam" id="PF01202">
    <property type="entry name" value="SKI"/>
    <property type="match status" value="1"/>
</dbReference>
<keyword evidence="6 10" id="KW-0418">Kinase</keyword>
<evidence type="ECO:0000256" key="7">
    <source>
        <dbReference type="ARBA" id="ARBA00022840"/>
    </source>
</evidence>
<evidence type="ECO:0000256" key="9">
    <source>
        <dbReference type="ARBA" id="ARBA00048090"/>
    </source>
</evidence>
<evidence type="ECO:0000256" key="1">
    <source>
        <dbReference type="ARBA" id="ARBA00004761"/>
    </source>
</evidence>
<dbReference type="InterPro" id="IPR006001">
    <property type="entry name" value="Therm_gnt_kin"/>
</dbReference>
<evidence type="ECO:0000313" key="11">
    <source>
        <dbReference type="EMBL" id="SFJ86539.1"/>
    </source>
</evidence>
<dbReference type="InterPro" id="IPR027417">
    <property type="entry name" value="P-loop_NTPase"/>
</dbReference>
<dbReference type="AlphaFoldDB" id="A0A662Z8D3"/>
<dbReference type="PANTHER" id="PTHR43442">
    <property type="entry name" value="GLUCONOKINASE-RELATED"/>
    <property type="match status" value="1"/>
</dbReference>
<dbReference type="RefSeq" id="WP_074839029.1">
    <property type="nucleotide sequence ID" value="NZ_CP047056.1"/>
</dbReference>
<protein>
    <recommendedName>
        <fullName evidence="3 10">Gluconokinase</fullName>
        <ecNumber evidence="3 10">2.7.1.12</ecNumber>
    </recommendedName>
</protein>
<keyword evidence="4 10" id="KW-0808">Transferase</keyword>